<feature type="region of interest" description="Disordered" evidence="1">
    <location>
        <begin position="38"/>
        <end position="125"/>
    </location>
</feature>
<keyword evidence="3" id="KW-1185">Reference proteome</keyword>
<sequence length="148" mass="15801">MPLGTPLINMLTLSLISRKDGEELAIVEAPSVTVAGVEGRTSLAANTSDELPTESSPRPRCQHPSIDRISYGGGAEQQRGGGAREGEATSLRPLPACASSSAFCGDDKKHGDRTPVTGALPEPNAKRERYVYYGNRESNSEEGINWKM</sequence>
<name>A0A0D9YRX3_9ORYZ</name>
<evidence type="ECO:0000313" key="3">
    <source>
        <dbReference type="Proteomes" id="UP000026961"/>
    </source>
</evidence>
<dbReference type="HOGENOM" id="CLU_1761603_0_0_1"/>
<accession>A0A0D9YRX3</accession>
<feature type="compositionally biased region" description="Gly residues" evidence="1">
    <location>
        <begin position="71"/>
        <end position="81"/>
    </location>
</feature>
<organism evidence="2">
    <name type="scientific">Oryza glumipatula</name>
    <dbReference type="NCBI Taxonomy" id="40148"/>
    <lineage>
        <taxon>Eukaryota</taxon>
        <taxon>Viridiplantae</taxon>
        <taxon>Streptophyta</taxon>
        <taxon>Embryophyta</taxon>
        <taxon>Tracheophyta</taxon>
        <taxon>Spermatophyta</taxon>
        <taxon>Magnoliopsida</taxon>
        <taxon>Liliopsida</taxon>
        <taxon>Poales</taxon>
        <taxon>Poaceae</taxon>
        <taxon>BOP clade</taxon>
        <taxon>Oryzoideae</taxon>
        <taxon>Oryzeae</taxon>
        <taxon>Oryzinae</taxon>
        <taxon>Oryza</taxon>
    </lineage>
</organism>
<evidence type="ECO:0000313" key="2">
    <source>
        <dbReference type="EnsemblPlants" id="OGLUM02G15920.1"/>
    </source>
</evidence>
<evidence type="ECO:0000256" key="1">
    <source>
        <dbReference type="SAM" id="MobiDB-lite"/>
    </source>
</evidence>
<dbReference type="Gramene" id="OGLUM02G15920.1">
    <property type="protein sequence ID" value="OGLUM02G15920.1"/>
    <property type="gene ID" value="OGLUM02G15920"/>
</dbReference>
<dbReference type="Proteomes" id="UP000026961">
    <property type="component" value="Chromosome 2"/>
</dbReference>
<dbReference type="AlphaFoldDB" id="A0A0D9YRX3"/>
<reference evidence="2" key="2">
    <citation type="submission" date="2018-05" db="EMBL/GenBank/DDBJ databases">
        <title>OgluRS3 (Oryza glumaepatula Reference Sequence Version 3).</title>
        <authorList>
            <person name="Zhang J."/>
            <person name="Kudrna D."/>
            <person name="Lee S."/>
            <person name="Talag J."/>
            <person name="Welchert J."/>
            <person name="Wing R.A."/>
        </authorList>
    </citation>
    <scope>NUCLEOTIDE SEQUENCE [LARGE SCALE GENOMIC DNA]</scope>
</reference>
<protein>
    <submittedName>
        <fullName evidence="2">Uncharacterized protein</fullName>
    </submittedName>
</protein>
<dbReference type="EnsemblPlants" id="OGLUM02G15920.1">
    <property type="protein sequence ID" value="OGLUM02G15920.1"/>
    <property type="gene ID" value="OGLUM02G15920"/>
</dbReference>
<feature type="compositionally biased region" description="Polar residues" evidence="1">
    <location>
        <begin position="43"/>
        <end position="56"/>
    </location>
</feature>
<reference evidence="2" key="1">
    <citation type="submission" date="2015-04" db="UniProtKB">
        <authorList>
            <consortium name="EnsemblPlants"/>
        </authorList>
    </citation>
    <scope>IDENTIFICATION</scope>
</reference>
<proteinExistence type="predicted"/>